<dbReference type="HAMAP" id="MF_00957">
    <property type="entry name" value="PolyA_pol"/>
    <property type="match status" value="1"/>
</dbReference>
<accession>K1JVK4</accession>
<dbReference type="eggNOG" id="COG0617">
    <property type="taxonomic scope" value="Bacteria"/>
</dbReference>
<dbReference type="NCBIfam" id="TIGR01942">
    <property type="entry name" value="pcnB"/>
    <property type="match status" value="1"/>
</dbReference>
<evidence type="ECO:0000256" key="1">
    <source>
        <dbReference type="ARBA" id="ARBA00022664"/>
    </source>
</evidence>
<evidence type="ECO:0000256" key="5">
    <source>
        <dbReference type="ARBA" id="ARBA00022884"/>
    </source>
</evidence>
<dbReference type="AlphaFoldDB" id="K1JVK4"/>
<evidence type="ECO:0000259" key="10">
    <source>
        <dbReference type="Pfam" id="PF01743"/>
    </source>
</evidence>
<dbReference type="GO" id="GO:0043633">
    <property type="term" value="P:polyadenylation-dependent RNA catabolic process"/>
    <property type="evidence" value="ECO:0007669"/>
    <property type="project" value="InterPro"/>
</dbReference>
<keyword evidence="14" id="KW-1185">Reference proteome</keyword>
<comment type="function">
    <text evidence="7">Adds poly(A) tail to the 3' end of many RNAs, which usually targets these RNAs for decay. Plays a significant role in the global control of gene expression, through influencing the rate of transcript degradation, and in the general RNA quality control.</text>
</comment>
<dbReference type="Proteomes" id="UP000005835">
    <property type="component" value="Unassembled WGS sequence"/>
</dbReference>
<comment type="caution">
    <text evidence="13">The sequence shown here is derived from an EMBL/GenBank/DDBJ whole genome shotgun (WGS) entry which is preliminary data.</text>
</comment>
<evidence type="ECO:0000256" key="3">
    <source>
        <dbReference type="ARBA" id="ARBA00022741"/>
    </source>
</evidence>
<dbReference type="STRING" id="742823.HMPREF9465_01730"/>
<dbReference type="PANTHER" id="PTHR43051">
    <property type="entry name" value="POLYNUCLEOTIDE ADENYLYLTRANSFERASE FAMILY PROTEIN"/>
    <property type="match status" value="1"/>
</dbReference>
<dbReference type="EMBL" id="ADMG01000037">
    <property type="protein sequence ID" value="EKB30683.1"/>
    <property type="molecule type" value="Genomic_DNA"/>
</dbReference>
<dbReference type="InterPro" id="IPR010206">
    <property type="entry name" value="PolA_pol_I"/>
</dbReference>
<evidence type="ECO:0000313" key="14">
    <source>
        <dbReference type="Proteomes" id="UP000005835"/>
    </source>
</evidence>
<keyword evidence="5 7" id="KW-0694">RNA-binding</keyword>
<dbReference type="InterPro" id="IPR025866">
    <property type="entry name" value="PolyA_pol_arg_C_dom"/>
</dbReference>
<dbReference type="InterPro" id="IPR032828">
    <property type="entry name" value="PolyA_RNA-bd"/>
</dbReference>
<dbReference type="PANTHER" id="PTHR43051:SF1">
    <property type="entry name" value="POLYNUCLEOTIDE ADENYLYLTRANSFERASE FAMILY PROTEIN"/>
    <property type="match status" value="1"/>
</dbReference>
<feature type="region of interest" description="Disordered" evidence="9">
    <location>
        <begin position="424"/>
        <end position="479"/>
    </location>
</feature>
<feature type="active site" evidence="7">
    <location>
        <position position="74"/>
    </location>
</feature>
<comment type="catalytic activity">
    <reaction evidence="7">
        <text>RNA(n) + ATP = RNA(n)-3'-adenine ribonucleotide + diphosphate</text>
        <dbReference type="Rhea" id="RHEA:11332"/>
        <dbReference type="Rhea" id="RHEA-COMP:14527"/>
        <dbReference type="Rhea" id="RHEA-COMP:17347"/>
        <dbReference type="ChEBI" id="CHEBI:30616"/>
        <dbReference type="ChEBI" id="CHEBI:33019"/>
        <dbReference type="ChEBI" id="CHEBI:140395"/>
        <dbReference type="ChEBI" id="CHEBI:173115"/>
        <dbReference type="EC" id="2.7.7.19"/>
    </reaction>
</comment>
<evidence type="ECO:0000256" key="9">
    <source>
        <dbReference type="SAM" id="MobiDB-lite"/>
    </source>
</evidence>
<keyword evidence="6 7" id="KW-0804">Transcription</keyword>
<dbReference type="Pfam" id="PF01743">
    <property type="entry name" value="PolyA_pol"/>
    <property type="match status" value="1"/>
</dbReference>
<evidence type="ECO:0000259" key="11">
    <source>
        <dbReference type="Pfam" id="PF12626"/>
    </source>
</evidence>
<dbReference type="SUPFAM" id="SSF81301">
    <property type="entry name" value="Nucleotidyltransferase"/>
    <property type="match status" value="1"/>
</dbReference>
<dbReference type="InterPro" id="IPR052191">
    <property type="entry name" value="tRNA_ntf/polyA_polymerase_I"/>
</dbReference>
<feature type="domain" description="tRNA nucleotidyltransferase/poly(A) polymerase RNA and SrmB- binding" evidence="12">
    <location>
        <begin position="208"/>
        <end position="268"/>
    </location>
</feature>
<evidence type="ECO:0000256" key="7">
    <source>
        <dbReference type="HAMAP-Rule" id="MF_00957"/>
    </source>
</evidence>
<protein>
    <recommendedName>
        <fullName evidence="7">Poly(A) polymerase I</fullName>
        <shortName evidence="7">PAP I</shortName>
        <ecNumber evidence="7">2.7.7.19</ecNumber>
    </recommendedName>
</protein>
<feature type="compositionally biased region" description="Basic residues" evidence="9">
    <location>
        <begin position="458"/>
        <end position="471"/>
    </location>
</feature>
<dbReference type="Pfam" id="PF12627">
    <property type="entry name" value="PolyA_pol_RNAbd"/>
    <property type="match status" value="1"/>
</dbReference>
<evidence type="ECO:0000313" key="13">
    <source>
        <dbReference type="EMBL" id="EKB30683.1"/>
    </source>
</evidence>
<dbReference type="PATRIC" id="fig|742823.3.peg.1725"/>
<organism evidence="13 14">
    <name type="scientific">Sutterella wadsworthensis 2_1_59BFAA</name>
    <dbReference type="NCBI Taxonomy" id="742823"/>
    <lineage>
        <taxon>Bacteria</taxon>
        <taxon>Pseudomonadati</taxon>
        <taxon>Pseudomonadota</taxon>
        <taxon>Betaproteobacteria</taxon>
        <taxon>Burkholderiales</taxon>
        <taxon>Sutterellaceae</taxon>
        <taxon>Sutterella</taxon>
    </lineage>
</organism>
<dbReference type="HOGENOM" id="CLU_015961_0_0_4"/>
<sequence length="479" mass="54474">MFGRIVNRVRDMFAPRSVVVKNPRVISADEHRIDPALVSAEARATCEALKRRGFQAYIVGGAVRDLMLGVTPKDFDVATDATPEQVKRCQRRAVIIGRRFKLVHVIFGREVIECSTFRALEGAGQRKDATGRVVSDNVFGEMWEDAARRDFTINALYYDPQTQELFDYHRGFEDLAAKRLRMIGDPAERYREDPVRMMRAVRIAAKLGFTIEPATEAPIPKMAKLLENVPSARLVDEVLKLLTSGHAVACLSKLRQEGLHKALLPLLDVIVSEPDGEEFLMLALKRTDERIAVGKKISPSFLFGTLLWPQVVKRWRYNEDEKGMSRMAALHAACVDVLATQCQQLNIQRRYQADIHDLWMLQARFERRTGKTAYALVSHPRYRAAYDFMLLRSLLGHVPESLVQWWDAFALSDEETRAGMIAEAQREARMTGDAARSHRRRAASAGGETPAEDGERRSSRRRRRSPRRSSRSRQERSDA</sequence>
<dbReference type="GO" id="GO:0003723">
    <property type="term" value="F:RNA binding"/>
    <property type="evidence" value="ECO:0007669"/>
    <property type="project" value="UniProtKB-UniRule"/>
</dbReference>
<comment type="similarity">
    <text evidence="7 8">Belongs to the tRNA nucleotidyltransferase/poly(A) polymerase family.</text>
</comment>
<dbReference type="Pfam" id="PF12626">
    <property type="entry name" value="PolyA_pol_arg_C"/>
    <property type="match status" value="1"/>
</dbReference>
<proteinExistence type="inferred from homology"/>
<dbReference type="GO" id="GO:1990817">
    <property type="term" value="F:poly(A) RNA polymerase activity"/>
    <property type="evidence" value="ECO:0007669"/>
    <property type="project" value="UniProtKB-UniRule"/>
</dbReference>
<dbReference type="GO" id="GO:0006397">
    <property type="term" value="P:mRNA processing"/>
    <property type="evidence" value="ECO:0007669"/>
    <property type="project" value="UniProtKB-KW"/>
</dbReference>
<evidence type="ECO:0000256" key="6">
    <source>
        <dbReference type="ARBA" id="ARBA00023163"/>
    </source>
</evidence>
<evidence type="ECO:0000256" key="2">
    <source>
        <dbReference type="ARBA" id="ARBA00022679"/>
    </source>
</evidence>
<dbReference type="Gene3D" id="3.30.460.10">
    <property type="entry name" value="Beta Polymerase, domain 2"/>
    <property type="match status" value="1"/>
</dbReference>
<dbReference type="InterPro" id="IPR043519">
    <property type="entry name" value="NT_sf"/>
</dbReference>
<evidence type="ECO:0000256" key="8">
    <source>
        <dbReference type="RuleBase" id="RU003953"/>
    </source>
</evidence>
<feature type="active site" evidence="7">
    <location>
        <position position="76"/>
    </location>
</feature>
<feature type="domain" description="Poly A polymerase head" evidence="10">
    <location>
        <begin position="56"/>
        <end position="181"/>
    </location>
</feature>
<dbReference type="SUPFAM" id="SSF81891">
    <property type="entry name" value="Poly A polymerase C-terminal region-like"/>
    <property type="match status" value="1"/>
</dbReference>
<keyword evidence="1 7" id="KW-0507">mRNA processing</keyword>
<dbReference type="RefSeq" id="WP_005436113.1">
    <property type="nucleotide sequence ID" value="NZ_JH815518.1"/>
</dbReference>
<feature type="domain" description="Polymerase A arginine-rich C-terminal" evidence="11">
    <location>
        <begin position="322"/>
        <end position="441"/>
    </location>
</feature>
<keyword evidence="3 7" id="KW-0547">Nucleotide-binding</keyword>
<keyword evidence="2 7" id="KW-0808">Transferase</keyword>
<dbReference type="EC" id="2.7.7.19" evidence="7"/>
<dbReference type="Gene3D" id="1.10.3090.10">
    <property type="entry name" value="cca-adding enzyme, domain 2"/>
    <property type="match status" value="1"/>
</dbReference>
<name>K1JVK4_9BURK</name>
<dbReference type="InterPro" id="IPR002646">
    <property type="entry name" value="PolA_pol_head_dom"/>
</dbReference>
<evidence type="ECO:0000256" key="4">
    <source>
        <dbReference type="ARBA" id="ARBA00022840"/>
    </source>
</evidence>
<gene>
    <name evidence="7" type="primary">pcnB</name>
    <name evidence="13" type="ORF">HMPREF9465_01730</name>
</gene>
<keyword evidence="4 7" id="KW-0067">ATP-binding</keyword>
<dbReference type="CDD" id="cd05398">
    <property type="entry name" value="NT_ClassII-CCAase"/>
    <property type="match status" value="1"/>
</dbReference>
<evidence type="ECO:0000259" key="12">
    <source>
        <dbReference type="Pfam" id="PF12627"/>
    </source>
</evidence>
<dbReference type="GO" id="GO:0005524">
    <property type="term" value="F:ATP binding"/>
    <property type="evidence" value="ECO:0007669"/>
    <property type="project" value="UniProtKB-UniRule"/>
</dbReference>
<reference evidence="13 14" key="1">
    <citation type="submission" date="2012-05" db="EMBL/GenBank/DDBJ databases">
        <title>The Genome Sequence of Sutterella wadsworthensis 2_1_59BFAA.</title>
        <authorList>
            <consortium name="The Broad Institute Genome Sequencing Platform"/>
            <person name="Earl A."/>
            <person name="Ward D."/>
            <person name="Feldgarden M."/>
            <person name="Gevers D."/>
            <person name="Daigneault M."/>
            <person name="Strauss J."/>
            <person name="Allen-Vercoe E."/>
            <person name="Walker B."/>
            <person name="Young S.K."/>
            <person name="Zeng Q."/>
            <person name="Gargeya S."/>
            <person name="Fitzgerald M."/>
            <person name="Haas B."/>
            <person name="Abouelleil A."/>
            <person name="Alvarado L."/>
            <person name="Arachchi H.M."/>
            <person name="Berlin A.M."/>
            <person name="Chapman S.B."/>
            <person name="Goldberg J."/>
            <person name="Griggs A."/>
            <person name="Gujja S."/>
            <person name="Hansen M."/>
            <person name="Howarth C."/>
            <person name="Imamovic A."/>
            <person name="Larimer J."/>
            <person name="McCowen C."/>
            <person name="Montmayeur A."/>
            <person name="Murphy C."/>
            <person name="Neiman D."/>
            <person name="Pearson M."/>
            <person name="Priest M."/>
            <person name="Roberts A."/>
            <person name="Saif S."/>
            <person name="Shea T."/>
            <person name="Sisk P."/>
            <person name="Sykes S."/>
            <person name="Wortman J."/>
            <person name="Nusbaum C."/>
            <person name="Birren B."/>
        </authorList>
    </citation>
    <scope>NUCLEOTIDE SEQUENCE [LARGE SCALE GENOMIC DNA]</scope>
    <source>
        <strain evidence="13 14">2_1_59BFAA</strain>
    </source>
</reference>
<feature type="active site" evidence="7">
    <location>
        <position position="150"/>
    </location>
</feature>
<dbReference type="OrthoDB" id="9805698at2"/>